<evidence type="ECO:0000313" key="5">
    <source>
        <dbReference type="EMBL" id="TPN84540.1"/>
    </source>
</evidence>
<evidence type="ECO:0000313" key="6">
    <source>
        <dbReference type="Proteomes" id="UP000315540"/>
    </source>
</evidence>
<dbReference type="AlphaFoldDB" id="A0A504JD85"/>
<gene>
    <name evidence="5" type="ORF">FHK87_16545</name>
</gene>
<keyword evidence="6" id="KW-1185">Reference proteome</keyword>
<protein>
    <recommendedName>
        <fullName evidence="2">Curli production assembly/transport component CsgE</fullName>
    </recommendedName>
</protein>
<evidence type="ECO:0000256" key="1">
    <source>
        <dbReference type="ARBA" id="ARBA00003989"/>
    </source>
</evidence>
<feature type="chain" id="PRO_5021296838" description="Curli production assembly/transport component CsgE" evidence="4">
    <location>
        <begin position="19"/>
        <end position="242"/>
    </location>
</feature>
<keyword evidence="3 4" id="KW-0732">Signal</keyword>
<proteinExistence type="predicted"/>
<dbReference type="EMBL" id="VFWZ01000005">
    <property type="protein sequence ID" value="TPN84540.1"/>
    <property type="molecule type" value="Genomic_DNA"/>
</dbReference>
<dbReference type="InterPro" id="IPR053722">
    <property type="entry name" value="Curli_assembly_CsgC/AgfC"/>
</dbReference>
<dbReference type="OrthoDB" id="1524955at2"/>
<evidence type="ECO:0000256" key="2">
    <source>
        <dbReference type="ARBA" id="ARBA00014024"/>
    </source>
</evidence>
<dbReference type="InterPro" id="IPR018900">
    <property type="entry name" value="Curli_CsgE"/>
</dbReference>
<dbReference type="Proteomes" id="UP000315540">
    <property type="component" value="Unassembled WGS sequence"/>
</dbReference>
<comment type="caution">
    <text evidence="5">The sequence shown here is derived from an EMBL/GenBank/DDBJ whole genome shotgun (WGS) entry which is preliminary data.</text>
</comment>
<feature type="signal peptide" evidence="4">
    <location>
        <begin position="1"/>
        <end position="18"/>
    </location>
</feature>
<organism evidence="5 6">
    <name type="scientific">Aquimarina algicola</name>
    <dbReference type="NCBI Taxonomy" id="2589995"/>
    <lineage>
        <taxon>Bacteria</taxon>
        <taxon>Pseudomonadati</taxon>
        <taxon>Bacteroidota</taxon>
        <taxon>Flavobacteriia</taxon>
        <taxon>Flavobacteriales</taxon>
        <taxon>Flavobacteriaceae</taxon>
        <taxon>Aquimarina</taxon>
    </lineage>
</organism>
<sequence>MKLLFFILNILLCQTITAQFTNTEVIAKIKTEPLDDVISMIGTATNTTEIYKSLTYKMSVFRTDVNNNVSTTNQEGRFTLETNETKELSTTTINTNEQYKIVILLLIYEDEKIVGKDRVSFNEKIIEKQKTKAVEEDADDGIELKGIVIEETKTKPGKDFYDFFYNSYTLNQINGNKIVAVYEKLSFGRSTIIQVKIEDNLIHEFLGKPDLEYLEQMSKIAIRKVYKYFKDQKKQKKDIFQY</sequence>
<evidence type="ECO:0000256" key="4">
    <source>
        <dbReference type="SAM" id="SignalP"/>
    </source>
</evidence>
<comment type="function">
    <text evidence="1">May be involved in the biogenesis of curli organelles.</text>
</comment>
<dbReference type="RefSeq" id="WP_140594875.1">
    <property type="nucleotide sequence ID" value="NZ_VFWZ01000005.1"/>
</dbReference>
<evidence type="ECO:0000256" key="3">
    <source>
        <dbReference type="ARBA" id="ARBA00022729"/>
    </source>
</evidence>
<name>A0A504JD85_9FLAO</name>
<reference evidence="5 6" key="1">
    <citation type="submission" date="2019-06" db="EMBL/GenBank/DDBJ databases">
        <authorList>
            <person name="Meng X."/>
        </authorList>
    </citation>
    <scope>NUCLEOTIDE SEQUENCE [LARGE SCALE GENOMIC DNA]</scope>
    <source>
        <strain evidence="5 6">M625</strain>
    </source>
</reference>
<accession>A0A504JD85</accession>
<dbReference type="Gene3D" id="2.60.40.2420">
    <property type="match status" value="1"/>
</dbReference>
<dbReference type="Pfam" id="PF10627">
    <property type="entry name" value="CsgE"/>
    <property type="match status" value="1"/>
</dbReference>